<evidence type="ECO:0000259" key="2">
    <source>
        <dbReference type="Pfam" id="PF21006"/>
    </source>
</evidence>
<name>A0A4Q0ML08_9HYPH</name>
<dbReference type="Proteomes" id="UP000289708">
    <property type="component" value="Unassembled WGS sequence"/>
</dbReference>
<comment type="caution">
    <text evidence="3">The sequence shown here is derived from an EMBL/GenBank/DDBJ whole genome shotgun (WGS) entry which is preliminary data.</text>
</comment>
<feature type="compositionally biased region" description="Polar residues" evidence="1">
    <location>
        <begin position="111"/>
        <end position="126"/>
    </location>
</feature>
<protein>
    <submittedName>
        <fullName evidence="3">Nitrile hydratase accessory protein</fullName>
    </submittedName>
</protein>
<reference evidence="3 4" key="1">
    <citation type="submission" date="2018-12" db="EMBL/GenBank/DDBJ databases">
        <title>bacterium Hansschlegelia zhihuaiae S113.</title>
        <authorList>
            <person name="He J."/>
        </authorList>
    </citation>
    <scope>NUCLEOTIDE SEQUENCE [LARGE SCALE GENOMIC DNA]</scope>
    <source>
        <strain evidence="3 4">S 113</strain>
    </source>
</reference>
<evidence type="ECO:0000313" key="4">
    <source>
        <dbReference type="Proteomes" id="UP000289708"/>
    </source>
</evidence>
<feature type="region of interest" description="Disordered" evidence="1">
    <location>
        <begin position="103"/>
        <end position="126"/>
    </location>
</feature>
<accession>A0A4Q0ML08</accession>
<dbReference type="EMBL" id="RYFI01000007">
    <property type="protein sequence ID" value="RXF73726.1"/>
    <property type="molecule type" value="Genomic_DNA"/>
</dbReference>
<dbReference type="OrthoDB" id="9811616at2"/>
<proteinExistence type="predicted"/>
<dbReference type="Pfam" id="PF21006">
    <property type="entry name" value="NHase_beta_N"/>
    <property type="match status" value="1"/>
</dbReference>
<dbReference type="InterPro" id="IPR023808">
    <property type="entry name" value="Nitrile_Hydratase_acc_put"/>
</dbReference>
<evidence type="ECO:0000256" key="1">
    <source>
        <dbReference type="SAM" id="MobiDB-lite"/>
    </source>
</evidence>
<dbReference type="InterPro" id="IPR008990">
    <property type="entry name" value="Elect_transpt_acc-like_dom_sf"/>
</dbReference>
<dbReference type="SUPFAM" id="SSF50090">
    <property type="entry name" value="Electron transport accessory proteins"/>
    <property type="match status" value="1"/>
</dbReference>
<evidence type="ECO:0000313" key="3">
    <source>
        <dbReference type="EMBL" id="RXF73726.1"/>
    </source>
</evidence>
<dbReference type="InterPro" id="IPR042262">
    <property type="entry name" value="CN_hydtase_beta_C"/>
</dbReference>
<dbReference type="AlphaFoldDB" id="A0A4Q0ML08"/>
<dbReference type="NCBIfam" id="TIGR03889">
    <property type="entry name" value="nitrile_acc"/>
    <property type="match status" value="1"/>
</dbReference>
<gene>
    <name evidence="3" type="ORF">EK403_09070</name>
</gene>
<feature type="domain" description="Nitrile hydratase beta subunit-like N-terminal" evidence="2">
    <location>
        <begin position="27"/>
        <end position="115"/>
    </location>
</feature>
<dbReference type="RefSeq" id="WP_128777172.1">
    <property type="nucleotide sequence ID" value="NZ_RYFI01000007.1"/>
</dbReference>
<dbReference type="Gene3D" id="1.10.472.20">
    <property type="entry name" value="Nitrile hydratase, beta subunit"/>
    <property type="match status" value="1"/>
</dbReference>
<sequence>MLINYEQFAVTSMMGAGDSPPRANGGLCFSEEWERTAFGVALALAREGLFEWEDFRQQLIASIDGWEKSHALDDASWSYYERWLAALEEAVIDSGLSTREEIEARVAGEGSDTSPAATSTQTGAPQ</sequence>
<keyword evidence="4" id="KW-1185">Reference proteome</keyword>
<dbReference type="InterPro" id="IPR049054">
    <property type="entry name" value="CN_hydtase_beta-like_N"/>
</dbReference>
<organism evidence="3 4">
    <name type="scientific">Hansschlegelia zhihuaiae</name>
    <dbReference type="NCBI Taxonomy" id="405005"/>
    <lineage>
        <taxon>Bacteria</taxon>
        <taxon>Pseudomonadati</taxon>
        <taxon>Pseudomonadota</taxon>
        <taxon>Alphaproteobacteria</taxon>
        <taxon>Hyphomicrobiales</taxon>
        <taxon>Methylopilaceae</taxon>
        <taxon>Hansschlegelia</taxon>
    </lineage>
</organism>